<keyword evidence="3" id="KW-1185">Reference proteome</keyword>
<protein>
    <recommendedName>
        <fullName evidence="1">DUF1540 domain-containing protein</fullName>
    </recommendedName>
</protein>
<sequence>MTLRIGTERLFVLEMGMAARHRGGGGRTSCVMEVTDMSDKPLVNCSVSNCKFWGDYRCQASEIMIEIDKHASANLKSEFADEYGPHKDTASKSSVTCCQTFEPK</sequence>
<dbReference type="AlphaFoldDB" id="H3SC96"/>
<dbReference type="Proteomes" id="UP000003900">
    <property type="component" value="Unassembled WGS sequence"/>
</dbReference>
<comment type="caution">
    <text evidence="2">The sequence shown here is derived from an EMBL/GenBank/DDBJ whole genome shotgun (WGS) entry which is preliminary data.</text>
</comment>
<dbReference type="EMBL" id="AHKH01000009">
    <property type="protein sequence ID" value="EHQ63300.1"/>
    <property type="molecule type" value="Genomic_DNA"/>
</dbReference>
<dbReference type="PATRIC" id="fig|1131935.3.peg.1084"/>
<reference evidence="2 3" key="1">
    <citation type="journal article" date="2012" name="J. Bacteriol.">
        <title>Genome Sequence of the Pattern-Forming Social Bacterium Paenibacillus dendritiformis C454 Chiral Morphotype.</title>
        <authorList>
            <person name="Sirota-Madi A."/>
            <person name="Olender T."/>
            <person name="Helman Y."/>
            <person name="Brainis I."/>
            <person name="Finkelshtein A."/>
            <person name="Roth D."/>
            <person name="Hagai E."/>
            <person name="Leshkowitz D."/>
            <person name="Brodsky L."/>
            <person name="Galatenko V."/>
            <person name="Nikolaev V."/>
            <person name="Gutnick D.L."/>
            <person name="Lancet D."/>
            <person name="Ben-Jacob E."/>
        </authorList>
    </citation>
    <scope>NUCLEOTIDE SEQUENCE [LARGE SCALE GENOMIC DNA]</scope>
    <source>
        <strain evidence="2 3">C454</strain>
    </source>
</reference>
<name>H3SC96_9BACL</name>
<dbReference type="InterPro" id="IPR011437">
    <property type="entry name" value="DUF1540"/>
</dbReference>
<evidence type="ECO:0000259" key="1">
    <source>
        <dbReference type="Pfam" id="PF07561"/>
    </source>
</evidence>
<feature type="domain" description="DUF1540" evidence="1">
    <location>
        <begin position="43"/>
        <end position="101"/>
    </location>
</feature>
<organism evidence="2 3">
    <name type="scientific">Paenibacillus dendritiformis C454</name>
    <dbReference type="NCBI Taxonomy" id="1131935"/>
    <lineage>
        <taxon>Bacteria</taxon>
        <taxon>Bacillati</taxon>
        <taxon>Bacillota</taxon>
        <taxon>Bacilli</taxon>
        <taxon>Bacillales</taxon>
        <taxon>Paenibacillaceae</taxon>
        <taxon>Paenibacillus</taxon>
    </lineage>
</organism>
<proteinExistence type="predicted"/>
<gene>
    <name evidence="2" type="ORF">PDENDC454_05436</name>
</gene>
<evidence type="ECO:0000313" key="2">
    <source>
        <dbReference type="EMBL" id="EHQ63300.1"/>
    </source>
</evidence>
<dbReference type="STRING" id="1131935.PDENDC454_05436"/>
<dbReference type="Pfam" id="PF07561">
    <property type="entry name" value="DUF1540"/>
    <property type="match status" value="1"/>
</dbReference>
<accession>H3SC96</accession>
<evidence type="ECO:0000313" key="3">
    <source>
        <dbReference type="Proteomes" id="UP000003900"/>
    </source>
</evidence>